<dbReference type="AlphaFoldDB" id="A0A2T4U7J2"/>
<dbReference type="SUPFAM" id="SSF46689">
    <property type="entry name" value="Homeodomain-like"/>
    <property type="match status" value="1"/>
</dbReference>
<dbReference type="RefSeq" id="WP_107584236.1">
    <property type="nucleotide sequence ID" value="NZ_PZJJ01000007.1"/>
</dbReference>
<comment type="caution">
    <text evidence="1">The sequence shown here is derived from an EMBL/GenBank/DDBJ whole genome shotgun (WGS) entry which is preliminary data.</text>
</comment>
<organism evidence="1 2">
    <name type="scientific">Alkalicoccus saliphilus</name>
    <dbReference type="NCBI Taxonomy" id="200989"/>
    <lineage>
        <taxon>Bacteria</taxon>
        <taxon>Bacillati</taxon>
        <taxon>Bacillota</taxon>
        <taxon>Bacilli</taxon>
        <taxon>Bacillales</taxon>
        <taxon>Bacillaceae</taxon>
        <taxon>Alkalicoccus</taxon>
    </lineage>
</organism>
<dbReference type="Proteomes" id="UP000240509">
    <property type="component" value="Unassembled WGS sequence"/>
</dbReference>
<evidence type="ECO:0000313" key="1">
    <source>
        <dbReference type="EMBL" id="PTL39366.1"/>
    </source>
</evidence>
<dbReference type="GO" id="GO:0003677">
    <property type="term" value="F:DNA binding"/>
    <property type="evidence" value="ECO:0007669"/>
    <property type="project" value="InterPro"/>
</dbReference>
<dbReference type="InterPro" id="IPR002514">
    <property type="entry name" value="Transposase_8"/>
</dbReference>
<sequence>MEKEKKHYDRRFRRYVAKLVVEDGRRPADLERELGISYSSLMRWVKAYKDEQNETEKSRQDSLYTATEYKRQLEMSEKARRDLAEE</sequence>
<dbReference type="InterPro" id="IPR009057">
    <property type="entry name" value="Homeodomain-like_sf"/>
</dbReference>
<dbReference type="EMBL" id="PZJJ01000007">
    <property type="protein sequence ID" value="PTL39366.1"/>
    <property type="molecule type" value="Genomic_DNA"/>
</dbReference>
<accession>A0A2T4U7J2</accession>
<gene>
    <name evidence="1" type="ORF">C6Y45_05935</name>
</gene>
<proteinExistence type="predicted"/>
<reference evidence="1 2" key="1">
    <citation type="submission" date="2018-03" db="EMBL/GenBank/DDBJ databases">
        <title>Alkalicoccus saliphilus sp. nov., isolated from a mineral pool.</title>
        <authorList>
            <person name="Zhao B."/>
        </authorList>
    </citation>
    <scope>NUCLEOTIDE SEQUENCE [LARGE SCALE GENOMIC DNA]</scope>
    <source>
        <strain evidence="1 2">6AG</strain>
    </source>
</reference>
<protein>
    <recommendedName>
        <fullName evidence="3">IS3 family transposase</fullName>
    </recommendedName>
</protein>
<dbReference type="Pfam" id="PF01527">
    <property type="entry name" value="HTH_Tnp_1"/>
    <property type="match status" value="1"/>
</dbReference>
<evidence type="ECO:0008006" key="3">
    <source>
        <dbReference type="Google" id="ProtNLM"/>
    </source>
</evidence>
<dbReference type="OrthoDB" id="4379323at2"/>
<name>A0A2T4U7J2_9BACI</name>
<dbReference type="GO" id="GO:0004803">
    <property type="term" value="F:transposase activity"/>
    <property type="evidence" value="ECO:0007669"/>
    <property type="project" value="InterPro"/>
</dbReference>
<keyword evidence="2" id="KW-1185">Reference proteome</keyword>
<feature type="non-terminal residue" evidence="1">
    <location>
        <position position="86"/>
    </location>
</feature>
<dbReference type="GO" id="GO:0006313">
    <property type="term" value="P:DNA transposition"/>
    <property type="evidence" value="ECO:0007669"/>
    <property type="project" value="InterPro"/>
</dbReference>
<dbReference type="Gene3D" id="1.10.10.60">
    <property type="entry name" value="Homeodomain-like"/>
    <property type="match status" value="1"/>
</dbReference>
<evidence type="ECO:0000313" key="2">
    <source>
        <dbReference type="Proteomes" id="UP000240509"/>
    </source>
</evidence>